<accession>A0ABV6FHJ5</accession>
<dbReference type="Proteomes" id="UP001589773">
    <property type="component" value="Unassembled WGS sequence"/>
</dbReference>
<comment type="caution">
    <text evidence="1">The sequence shown here is derived from an EMBL/GenBank/DDBJ whole genome shotgun (WGS) entry which is preliminary data.</text>
</comment>
<evidence type="ECO:0000313" key="1">
    <source>
        <dbReference type="EMBL" id="MFC0253006.1"/>
    </source>
</evidence>
<keyword evidence="2" id="KW-1185">Reference proteome</keyword>
<organism evidence="1 2">
    <name type="scientific">Massilia consociata</name>
    <dbReference type="NCBI Taxonomy" id="760117"/>
    <lineage>
        <taxon>Bacteria</taxon>
        <taxon>Pseudomonadati</taxon>
        <taxon>Pseudomonadota</taxon>
        <taxon>Betaproteobacteria</taxon>
        <taxon>Burkholderiales</taxon>
        <taxon>Oxalobacteraceae</taxon>
        <taxon>Telluria group</taxon>
        <taxon>Massilia</taxon>
    </lineage>
</organism>
<evidence type="ECO:0000313" key="2">
    <source>
        <dbReference type="Proteomes" id="UP001589773"/>
    </source>
</evidence>
<gene>
    <name evidence="1" type="ORF">ACFFJK_13990</name>
</gene>
<reference evidence="1 2" key="1">
    <citation type="submission" date="2024-09" db="EMBL/GenBank/DDBJ databases">
        <authorList>
            <person name="Sun Q."/>
            <person name="Mori K."/>
        </authorList>
    </citation>
    <scope>NUCLEOTIDE SEQUENCE [LARGE SCALE GENOMIC DNA]</scope>
    <source>
        <strain evidence="1 2">CCM 7792</strain>
    </source>
</reference>
<dbReference type="EMBL" id="JBHLWP010000013">
    <property type="protein sequence ID" value="MFC0253006.1"/>
    <property type="molecule type" value="Genomic_DNA"/>
</dbReference>
<dbReference type="RefSeq" id="WP_379679929.1">
    <property type="nucleotide sequence ID" value="NZ_JBHLWP010000013.1"/>
</dbReference>
<name>A0ABV6FHJ5_9BURK</name>
<protein>
    <submittedName>
        <fullName evidence="1">Uncharacterized protein</fullName>
    </submittedName>
</protein>
<sequence>MFDFHQSNFHVGRRLQESCRKSQCVARDTRADMRSLSPKARCTFLRQCPGGV</sequence>
<proteinExistence type="predicted"/>